<dbReference type="PANTHER" id="PTHR22589">
    <property type="entry name" value="CARNITINE O-ACYLTRANSFERASE"/>
    <property type="match status" value="1"/>
</dbReference>
<evidence type="ECO:0000256" key="1">
    <source>
        <dbReference type="ARBA" id="ARBA00023315"/>
    </source>
</evidence>
<evidence type="ECO:0000259" key="2">
    <source>
        <dbReference type="Pfam" id="PF00755"/>
    </source>
</evidence>
<accession>L8HFX8</accession>
<dbReference type="OMA" id="WMENDII"/>
<dbReference type="Pfam" id="PF00755">
    <property type="entry name" value="Carn_acyltransf"/>
    <property type="match status" value="1"/>
</dbReference>
<dbReference type="InterPro" id="IPR000542">
    <property type="entry name" value="Carn_acyl_trans"/>
</dbReference>
<dbReference type="InterPro" id="IPR042572">
    <property type="entry name" value="Carn_acyl_trans_N"/>
</dbReference>
<dbReference type="GeneID" id="14925150"/>
<sequence length="370" mass="41326">MKRTALRFAGTTTATARPATVGLRHLRARGLSSSVTSGEEAWAEHQKGLRRLPVPSLEETVARYAEYVAPLVSEAEAAHARALAEEFARGEGRALQSELLALDRESPTSWLEGWWDTMYLTIRDPLPVNVNPFFIMQDDPERRSQVARAAGLANACAKFQRLVRTGQLKPDMEKTTPLDMSQYTKLFAAARIPRASRDEMVYHPDSRHMAVLSHNHFYTVEIITEDGSVVPEKDIQRQLQQILNESAPSGTREPGLGVLTADWRSPDSWASVRSELISSHGDNKHALEKIDSALFVLVLEPEAPAKGDDIAKVFLHGDMRQRWFDKLQNEKIPITVSSFQRQALPYARALEKSLLEMRDVLDASTTSTSA</sequence>
<dbReference type="Gene3D" id="3.30.559.70">
    <property type="entry name" value="Choline/Carnitine o-acyltransferase, domain 2"/>
    <property type="match status" value="1"/>
</dbReference>
<dbReference type="OrthoDB" id="240216at2759"/>
<dbReference type="InterPro" id="IPR042231">
    <property type="entry name" value="Cho/carn_acyl_trans_2"/>
</dbReference>
<keyword evidence="1 3" id="KW-0012">Acyltransferase</keyword>
<dbReference type="GO" id="GO:0006635">
    <property type="term" value="P:fatty acid beta-oxidation"/>
    <property type="evidence" value="ECO:0007669"/>
    <property type="project" value="TreeGrafter"/>
</dbReference>
<reference evidence="3 4" key="1">
    <citation type="journal article" date="2013" name="Genome Biol.">
        <title>Genome of Acanthamoeba castellanii highlights extensive lateral gene transfer and early evolution of tyrosine kinase signaling.</title>
        <authorList>
            <person name="Clarke M."/>
            <person name="Lohan A.J."/>
            <person name="Liu B."/>
            <person name="Lagkouvardos I."/>
            <person name="Roy S."/>
            <person name="Zafar N."/>
            <person name="Bertelli C."/>
            <person name="Schilde C."/>
            <person name="Kianianmomeni A."/>
            <person name="Burglin T.R."/>
            <person name="Frech C."/>
            <person name="Turcotte B."/>
            <person name="Kopec K.O."/>
            <person name="Synnott J.M."/>
            <person name="Choo C."/>
            <person name="Paponov I."/>
            <person name="Finkler A."/>
            <person name="Soon Heng Tan C."/>
            <person name="Hutchins A.P."/>
            <person name="Weinmeier T."/>
            <person name="Rattei T."/>
            <person name="Chu J.S."/>
            <person name="Gimenez G."/>
            <person name="Irimia M."/>
            <person name="Rigden D.J."/>
            <person name="Fitzpatrick D.A."/>
            <person name="Lorenzo-Morales J."/>
            <person name="Bateman A."/>
            <person name="Chiu C.H."/>
            <person name="Tang P."/>
            <person name="Hegemann P."/>
            <person name="Fromm H."/>
            <person name="Raoult D."/>
            <person name="Greub G."/>
            <person name="Miranda-Saavedra D."/>
            <person name="Chen N."/>
            <person name="Nash P."/>
            <person name="Ginger M.L."/>
            <person name="Horn M."/>
            <person name="Schaap P."/>
            <person name="Caler L."/>
            <person name="Loftus B."/>
        </authorList>
    </citation>
    <scope>NUCLEOTIDE SEQUENCE [LARGE SCALE GENOMIC DNA]</scope>
    <source>
        <strain evidence="3 4">Neff</strain>
    </source>
</reference>
<gene>
    <name evidence="3" type="ORF">ACA1_375940</name>
</gene>
<evidence type="ECO:0000313" key="3">
    <source>
        <dbReference type="EMBL" id="ELR24147.1"/>
    </source>
</evidence>
<name>L8HFX8_ACACF</name>
<dbReference type="VEuPathDB" id="AmoebaDB:ACA1_375940"/>
<proteinExistence type="predicted"/>
<keyword evidence="3" id="KW-0808">Transferase</keyword>
<dbReference type="GO" id="GO:0005739">
    <property type="term" value="C:mitochondrion"/>
    <property type="evidence" value="ECO:0007669"/>
    <property type="project" value="TreeGrafter"/>
</dbReference>
<dbReference type="PANTHER" id="PTHR22589:SF16">
    <property type="entry name" value="CARNITINE O-PALMITOYLTRANSFERASE 2, MITOCHONDRIAL"/>
    <property type="match status" value="1"/>
</dbReference>
<dbReference type="Proteomes" id="UP000011083">
    <property type="component" value="Unassembled WGS sequence"/>
</dbReference>
<dbReference type="EMBL" id="KB007836">
    <property type="protein sequence ID" value="ELR24147.1"/>
    <property type="molecule type" value="Genomic_DNA"/>
</dbReference>
<dbReference type="RefSeq" id="XP_004353675.1">
    <property type="nucleotide sequence ID" value="XM_004353623.1"/>
</dbReference>
<evidence type="ECO:0000313" key="4">
    <source>
        <dbReference type="Proteomes" id="UP000011083"/>
    </source>
</evidence>
<dbReference type="InterPro" id="IPR039551">
    <property type="entry name" value="Cho/carn_acyl_trans"/>
</dbReference>
<protein>
    <submittedName>
        <fullName evidence="3">Choline/Carnitine oacyltransferase superfamily protein</fullName>
    </submittedName>
</protein>
<dbReference type="KEGG" id="acan:ACA1_375940"/>
<dbReference type="AlphaFoldDB" id="L8HFX8"/>
<organism evidence="3 4">
    <name type="scientific">Acanthamoeba castellanii (strain ATCC 30010 / Neff)</name>
    <dbReference type="NCBI Taxonomy" id="1257118"/>
    <lineage>
        <taxon>Eukaryota</taxon>
        <taxon>Amoebozoa</taxon>
        <taxon>Discosea</taxon>
        <taxon>Longamoebia</taxon>
        <taxon>Centramoebida</taxon>
        <taxon>Acanthamoebidae</taxon>
        <taxon>Acanthamoeba</taxon>
    </lineage>
</organism>
<dbReference type="GO" id="GO:0004095">
    <property type="term" value="F:carnitine O-palmitoyltransferase activity"/>
    <property type="evidence" value="ECO:0007669"/>
    <property type="project" value="TreeGrafter"/>
</dbReference>
<dbReference type="STRING" id="1257118.L8HFX8"/>
<feature type="domain" description="Choline/carnitine acyltransferase" evidence="2">
    <location>
        <begin position="52"/>
        <end position="328"/>
    </location>
</feature>
<keyword evidence="4" id="KW-1185">Reference proteome</keyword>
<dbReference type="Gene3D" id="1.10.275.20">
    <property type="entry name" value="Choline/Carnitine o-acyltransferase"/>
    <property type="match status" value="1"/>
</dbReference>
<dbReference type="SUPFAM" id="SSF52777">
    <property type="entry name" value="CoA-dependent acyltransferases"/>
    <property type="match status" value="1"/>
</dbReference>